<dbReference type="PANTHER" id="PTHR30537:SF35">
    <property type="entry name" value="TRANSCRIPTIONAL REGULATORY PROTEIN"/>
    <property type="match status" value="1"/>
</dbReference>
<dbReference type="RefSeq" id="WP_036819042.1">
    <property type="nucleotide sequence ID" value="NZ_JGVO01000188.1"/>
</dbReference>
<sequence>MSITNQLSLFHDVVQQGSFSKAAALHNMDNSSLSKQIKKLEATLGVQLLNRSTRSFSLTSAGEEILEQTQVLLDTVNQIQNIADSYQAEPTGTLRITSPVYFGQEYLQPVISRFMKKYPKVKVTLSLNDRMADIIGDQFDVAFRISKLAESNLIAKRIAKTNFAIIASKEFIERYGNPKTPEELIALPAVIYTNGDFTLDQLRLSTGPNGNELKTYRMQGNYKVTDVRAVVDAVKDGVGYSLFDLFYLKQSADELGLVPLLTDHVLSTMETGIYALYPNRKQTPLMREFIKAVQEDIGDPPIWLNHIPNYQQCYK</sequence>
<proteinExistence type="inferred from homology"/>
<dbReference type="Pfam" id="PF03466">
    <property type="entry name" value="LysR_substrate"/>
    <property type="match status" value="1"/>
</dbReference>
<evidence type="ECO:0000259" key="5">
    <source>
        <dbReference type="PROSITE" id="PS50931"/>
    </source>
</evidence>
<dbReference type="EMBL" id="PYMA01000016">
    <property type="protein sequence ID" value="PSW16876.1"/>
    <property type="molecule type" value="Genomic_DNA"/>
</dbReference>
<name>A0A2T3NMY1_9GAMM</name>
<dbReference type="InterPro" id="IPR036390">
    <property type="entry name" value="WH_DNA-bd_sf"/>
</dbReference>
<comment type="similarity">
    <text evidence="1">Belongs to the LysR transcriptional regulatory family.</text>
</comment>
<keyword evidence="2" id="KW-0805">Transcription regulation</keyword>
<evidence type="ECO:0000256" key="1">
    <source>
        <dbReference type="ARBA" id="ARBA00009437"/>
    </source>
</evidence>
<dbReference type="InterPro" id="IPR005119">
    <property type="entry name" value="LysR_subst-bd"/>
</dbReference>
<dbReference type="Pfam" id="PF00126">
    <property type="entry name" value="HTH_1"/>
    <property type="match status" value="1"/>
</dbReference>
<dbReference type="OrthoDB" id="9786526at2"/>
<evidence type="ECO:0000256" key="2">
    <source>
        <dbReference type="ARBA" id="ARBA00023015"/>
    </source>
</evidence>
<dbReference type="GO" id="GO:0006351">
    <property type="term" value="P:DNA-templated transcription"/>
    <property type="evidence" value="ECO:0007669"/>
    <property type="project" value="TreeGrafter"/>
</dbReference>
<dbReference type="CDD" id="cd08422">
    <property type="entry name" value="PBP2_CrgA_like"/>
    <property type="match status" value="1"/>
</dbReference>
<evidence type="ECO:0000313" key="7">
    <source>
        <dbReference type="Proteomes" id="UP000241771"/>
    </source>
</evidence>
<feature type="domain" description="HTH lysR-type" evidence="5">
    <location>
        <begin position="1"/>
        <end position="59"/>
    </location>
</feature>
<dbReference type="InterPro" id="IPR000847">
    <property type="entry name" value="LysR_HTH_N"/>
</dbReference>
<dbReference type="Gene3D" id="1.10.10.10">
    <property type="entry name" value="Winged helix-like DNA-binding domain superfamily/Winged helix DNA-binding domain"/>
    <property type="match status" value="1"/>
</dbReference>
<organism evidence="6 7">
    <name type="scientific">Photobacterium sanctipauli</name>
    <dbReference type="NCBI Taxonomy" id="1342794"/>
    <lineage>
        <taxon>Bacteria</taxon>
        <taxon>Pseudomonadati</taxon>
        <taxon>Pseudomonadota</taxon>
        <taxon>Gammaproteobacteria</taxon>
        <taxon>Vibrionales</taxon>
        <taxon>Vibrionaceae</taxon>
        <taxon>Photobacterium</taxon>
    </lineage>
</organism>
<dbReference type="PROSITE" id="PS50931">
    <property type="entry name" value="HTH_LYSR"/>
    <property type="match status" value="1"/>
</dbReference>
<dbReference type="SUPFAM" id="SSF53850">
    <property type="entry name" value="Periplasmic binding protein-like II"/>
    <property type="match status" value="1"/>
</dbReference>
<keyword evidence="7" id="KW-1185">Reference proteome</keyword>
<evidence type="ECO:0000256" key="4">
    <source>
        <dbReference type="ARBA" id="ARBA00023163"/>
    </source>
</evidence>
<keyword evidence="4" id="KW-0804">Transcription</keyword>
<reference evidence="6 7" key="1">
    <citation type="submission" date="2018-01" db="EMBL/GenBank/DDBJ databases">
        <title>Whole genome sequencing of Histamine producing bacteria.</title>
        <authorList>
            <person name="Butler K."/>
        </authorList>
    </citation>
    <scope>NUCLEOTIDE SEQUENCE [LARGE SCALE GENOMIC DNA]</scope>
    <source>
        <strain evidence="6 7">DSM 100436</strain>
    </source>
</reference>
<dbReference type="FunFam" id="1.10.10.10:FF:000001">
    <property type="entry name" value="LysR family transcriptional regulator"/>
    <property type="match status" value="1"/>
</dbReference>
<accession>A0A2T3NMY1</accession>
<evidence type="ECO:0000256" key="3">
    <source>
        <dbReference type="ARBA" id="ARBA00023125"/>
    </source>
</evidence>
<keyword evidence="3" id="KW-0238">DNA-binding</keyword>
<dbReference type="InterPro" id="IPR058163">
    <property type="entry name" value="LysR-type_TF_proteobact-type"/>
</dbReference>
<dbReference type="GO" id="GO:0043565">
    <property type="term" value="F:sequence-specific DNA binding"/>
    <property type="evidence" value="ECO:0007669"/>
    <property type="project" value="TreeGrafter"/>
</dbReference>
<dbReference type="Gene3D" id="3.40.190.290">
    <property type="match status" value="1"/>
</dbReference>
<evidence type="ECO:0000313" key="6">
    <source>
        <dbReference type="EMBL" id="PSW16876.1"/>
    </source>
</evidence>
<comment type="caution">
    <text evidence="6">The sequence shown here is derived from an EMBL/GenBank/DDBJ whole genome shotgun (WGS) entry which is preliminary data.</text>
</comment>
<dbReference type="SUPFAM" id="SSF46785">
    <property type="entry name" value="Winged helix' DNA-binding domain"/>
    <property type="match status" value="1"/>
</dbReference>
<dbReference type="InterPro" id="IPR036388">
    <property type="entry name" value="WH-like_DNA-bd_sf"/>
</dbReference>
<dbReference type="Proteomes" id="UP000241771">
    <property type="component" value="Unassembled WGS sequence"/>
</dbReference>
<dbReference type="PANTHER" id="PTHR30537">
    <property type="entry name" value="HTH-TYPE TRANSCRIPTIONAL REGULATOR"/>
    <property type="match status" value="1"/>
</dbReference>
<protein>
    <submittedName>
        <fullName evidence="6">LysR family transcriptional regulator</fullName>
    </submittedName>
</protein>
<dbReference type="GO" id="GO:0003700">
    <property type="term" value="F:DNA-binding transcription factor activity"/>
    <property type="evidence" value="ECO:0007669"/>
    <property type="project" value="InterPro"/>
</dbReference>
<dbReference type="AlphaFoldDB" id="A0A2T3NMY1"/>
<gene>
    <name evidence="6" type="ORF">C9I98_20205</name>
</gene>